<organism evidence="2">
    <name type="scientific">marine sediment metagenome</name>
    <dbReference type="NCBI Taxonomy" id="412755"/>
    <lineage>
        <taxon>unclassified sequences</taxon>
        <taxon>metagenomes</taxon>
        <taxon>ecological metagenomes</taxon>
    </lineage>
</organism>
<feature type="region of interest" description="Disordered" evidence="1">
    <location>
        <begin position="1"/>
        <end position="34"/>
    </location>
</feature>
<gene>
    <name evidence="2" type="ORF">S06H3_56786</name>
</gene>
<evidence type="ECO:0000256" key="1">
    <source>
        <dbReference type="SAM" id="MobiDB-lite"/>
    </source>
</evidence>
<feature type="non-terminal residue" evidence="2">
    <location>
        <position position="1"/>
    </location>
</feature>
<feature type="non-terminal residue" evidence="2">
    <location>
        <position position="227"/>
    </location>
</feature>
<dbReference type="EMBL" id="BARV01036561">
    <property type="protein sequence ID" value="GAI55208.1"/>
    <property type="molecule type" value="Genomic_DNA"/>
</dbReference>
<evidence type="ECO:0000313" key="2">
    <source>
        <dbReference type="EMBL" id="GAI55208.1"/>
    </source>
</evidence>
<comment type="caution">
    <text evidence="2">The sequence shown here is derived from an EMBL/GenBank/DDBJ whole genome shotgun (WGS) entry which is preliminary data.</text>
</comment>
<reference evidence="2" key="1">
    <citation type="journal article" date="2014" name="Front. Microbiol.">
        <title>High frequency of phylogenetically diverse reductive dehalogenase-homologous genes in deep subseafloor sedimentary metagenomes.</title>
        <authorList>
            <person name="Kawai M."/>
            <person name="Futagami T."/>
            <person name="Toyoda A."/>
            <person name="Takaki Y."/>
            <person name="Nishi S."/>
            <person name="Hori S."/>
            <person name="Arai W."/>
            <person name="Tsubouchi T."/>
            <person name="Morono Y."/>
            <person name="Uchiyama I."/>
            <person name="Ito T."/>
            <person name="Fujiyama A."/>
            <person name="Inagaki F."/>
            <person name="Takami H."/>
        </authorList>
    </citation>
    <scope>NUCLEOTIDE SEQUENCE</scope>
    <source>
        <strain evidence="2">Expedition CK06-06</strain>
    </source>
</reference>
<proteinExistence type="predicted"/>
<name>X1PH78_9ZZZZ</name>
<protein>
    <submittedName>
        <fullName evidence="2">Uncharacterized protein</fullName>
    </submittedName>
</protein>
<dbReference type="AlphaFoldDB" id="X1PH78"/>
<sequence>SEIRTTPTHPGDSVGGSSYTPSDPIDPDQTITQTANTNVTVTYYVRINNESNTAETFSVTGTDGEAGKWMVEYKDITGTDITSLITSTGWTPYIPGQYQPISYEDITVLVIPLGGPSGPDGGDAYSVTITSTSTTDLGKSDQVRASTQVNISDQPDLSISNDNSVFSGTGIYEYPTPGADQIKEQSIVQGQTITYYIKLTNDGNRDDKYTIDGPSSDADWTIAYYEE</sequence>
<accession>X1PH78</accession>